<gene>
    <name evidence="1" type="ORF">BT96DRAFT_927043</name>
</gene>
<name>A0A6A4GRX6_9AGAR</name>
<evidence type="ECO:0000313" key="1">
    <source>
        <dbReference type="EMBL" id="KAE9388532.1"/>
    </source>
</evidence>
<evidence type="ECO:0000313" key="2">
    <source>
        <dbReference type="Proteomes" id="UP000799118"/>
    </source>
</evidence>
<feature type="non-terminal residue" evidence="1">
    <location>
        <position position="69"/>
    </location>
</feature>
<proteinExistence type="predicted"/>
<sequence length="69" mass="7837">MTVFVRNYLLSSSALLASWFASYFDIALHVALSPITYHYHPYHLSLSSILHLLGSPTSHLTFIPQVYNL</sequence>
<accession>A0A6A4GRX6</accession>
<organism evidence="1 2">
    <name type="scientific">Gymnopus androsaceus JB14</name>
    <dbReference type="NCBI Taxonomy" id="1447944"/>
    <lineage>
        <taxon>Eukaryota</taxon>
        <taxon>Fungi</taxon>
        <taxon>Dikarya</taxon>
        <taxon>Basidiomycota</taxon>
        <taxon>Agaricomycotina</taxon>
        <taxon>Agaricomycetes</taxon>
        <taxon>Agaricomycetidae</taxon>
        <taxon>Agaricales</taxon>
        <taxon>Marasmiineae</taxon>
        <taxon>Omphalotaceae</taxon>
        <taxon>Gymnopus</taxon>
    </lineage>
</organism>
<dbReference type="Proteomes" id="UP000799118">
    <property type="component" value="Unassembled WGS sequence"/>
</dbReference>
<dbReference type="AlphaFoldDB" id="A0A6A4GRX6"/>
<protein>
    <submittedName>
        <fullName evidence="1">Uncharacterized protein</fullName>
    </submittedName>
</protein>
<reference evidence="1" key="1">
    <citation type="journal article" date="2019" name="Environ. Microbiol.">
        <title>Fungal ecological strategies reflected in gene transcription - a case study of two litter decomposers.</title>
        <authorList>
            <person name="Barbi F."/>
            <person name="Kohler A."/>
            <person name="Barry K."/>
            <person name="Baskaran P."/>
            <person name="Daum C."/>
            <person name="Fauchery L."/>
            <person name="Ihrmark K."/>
            <person name="Kuo A."/>
            <person name="LaButti K."/>
            <person name="Lipzen A."/>
            <person name="Morin E."/>
            <person name="Grigoriev I.V."/>
            <person name="Henrissat B."/>
            <person name="Lindahl B."/>
            <person name="Martin F."/>
        </authorList>
    </citation>
    <scope>NUCLEOTIDE SEQUENCE</scope>
    <source>
        <strain evidence="1">JB14</strain>
    </source>
</reference>
<keyword evidence="2" id="KW-1185">Reference proteome</keyword>
<dbReference type="EMBL" id="ML769739">
    <property type="protein sequence ID" value="KAE9388532.1"/>
    <property type="molecule type" value="Genomic_DNA"/>
</dbReference>